<keyword evidence="9" id="KW-1185">Reference proteome</keyword>
<evidence type="ECO:0000313" key="8">
    <source>
        <dbReference type="EMBL" id="VDN33860.1"/>
    </source>
</evidence>
<evidence type="ECO:0000256" key="6">
    <source>
        <dbReference type="SAM" id="Phobius"/>
    </source>
</evidence>
<sequence length="138" mass="15445">MAVYLIWALIPTPYLELLHLTYVPAKYWAVALPLLLPITVAAFVIFVFAHNLIRLHGIFEDIEPFPPTLSATRLRGTQQRRQPSRRKMQLPKDMPAKTVSTSKIGEIVRKRLEMSASAAQASSDSISLDSLSAGKFLQ</sequence>
<accession>A0A3P7N2R5</accession>
<dbReference type="PANTHER" id="PTHR46346:SF1">
    <property type="entry name" value="PHOSPHATIDYLINOSITOL N-ACETYLGLUCOSAMINYLTRANSFERASE SUBUNIT P"/>
    <property type="match status" value="1"/>
</dbReference>
<evidence type="ECO:0000256" key="5">
    <source>
        <dbReference type="SAM" id="MobiDB-lite"/>
    </source>
</evidence>
<dbReference type="GO" id="GO:0016020">
    <property type="term" value="C:membrane"/>
    <property type="evidence" value="ECO:0007669"/>
    <property type="project" value="UniProtKB-SubCell"/>
</dbReference>
<protein>
    <recommendedName>
        <fullName evidence="7">PIG-P domain-containing protein</fullName>
    </recommendedName>
</protein>
<keyword evidence="3 6" id="KW-1133">Transmembrane helix</keyword>
<feature type="transmembrane region" description="Helical" evidence="6">
    <location>
        <begin position="27"/>
        <end position="49"/>
    </location>
</feature>
<evidence type="ECO:0000256" key="4">
    <source>
        <dbReference type="ARBA" id="ARBA00023136"/>
    </source>
</evidence>
<dbReference type="PANTHER" id="PTHR46346">
    <property type="entry name" value="PHOSPHATIDYLINOSITOL N-ACETYLGLUCOSAMINYLTRANSFERASE SUBUNIT P"/>
    <property type="match status" value="1"/>
</dbReference>
<evidence type="ECO:0000256" key="2">
    <source>
        <dbReference type="ARBA" id="ARBA00022692"/>
    </source>
</evidence>
<dbReference type="EMBL" id="UYRT01088540">
    <property type="protein sequence ID" value="VDN33860.1"/>
    <property type="molecule type" value="Genomic_DNA"/>
</dbReference>
<keyword evidence="2 6" id="KW-0812">Transmembrane</keyword>
<name>A0A3P7N2R5_9BILA</name>
<evidence type="ECO:0000259" key="7">
    <source>
        <dbReference type="Pfam" id="PF08510"/>
    </source>
</evidence>
<reference evidence="8 9" key="1">
    <citation type="submission" date="2018-11" db="EMBL/GenBank/DDBJ databases">
        <authorList>
            <consortium name="Pathogen Informatics"/>
        </authorList>
    </citation>
    <scope>NUCLEOTIDE SEQUENCE [LARGE SCALE GENOMIC DNA]</scope>
</reference>
<dbReference type="Pfam" id="PF08510">
    <property type="entry name" value="PIG-P"/>
    <property type="match status" value="1"/>
</dbReference>
<evidence type="ECO:0000313" key="9">
    <source>
        <dbReference type="Proteomes" id="UP000271098"/>
    </source>
</evidence>
<feature type="region of interest" description="Disordered" evidence="5">
    <location>
        <begin position="118"/>
        <end position="138"/>
    </location>
</feature>
<dbReference type="InterPro" id="IPR052263">
    <property type="entry name" value="GPI_Anchor_Biosynth"/>
</dbReference>
<dbReference type="GO" id="GO:0005783">
    <property type="term" value="C:endoplasmic reticulum"/>
    <property type="evidence" value="ECO:0007669"/>
    <property type="project" value="TreeGrafter"/>
</dbReference>
<comment type="subcellular location">
    <subcellularLocation>
        <location evidence="1">Membrane</location>
        <topology evidence="1">Multi-pass membrane protein</topology>
    </subcellularLocation>
</comment>
<keyword evidence="4 6" id="KW-0472">Membrane</keyword>
<dbReference type="GO" id="GO:0006506">
    <property type="term" value="P:GPI anchor biosynthetic process"/>
    <property type="evidence" value="ECO:0007669"/>
    <property type="project" value="TreeGrafter"/>
</dbReference>
<evidence type="ECO:0000256" key="1">
    <source>
        <dbReference type="ARBA" id="ARBA00004141"/>
    </source>
</evidence>
<proteinExistence type="predicted"/>
<gene>
    <name evidence="8" type="ORF">GPUH_LOCUS19445</name>
</gene>
<dbReference type="InterPro" id="IPR013717">
    <property type="entry name" value="PIG-P"/>
</dbReference>
<feature type="domain" description="PIG-P" evidence="7">
    <location>
        <begin position="2"/>
        <end position="70"/>
    </location>
</feature>
<dbReference type="Proteomes" id="UP000271098">
    <property type="component" value="Unassembled WGS sequence"/>
</dbReference>
<feature type="region of interest" description="Disordered" evidence="5">
    <location>
        <begin position="74"/>
        <end position="99"/>
    </location>
</feature>
<organism evidence="8 9">
    <name type="scientific">Gongylonema pulchrum</name>
    <dbReference type="NCBI Taxonomy" id="637853"/>
    <lineage>
        <taxon>Eukaryota</taxon>
        <taxon>Metazoa</taxon>
        <taxon>Ecdysozoa</taxon>
        <taxon>Nematoda</taxon>
        <taxon>Chromadorea</taxon>
        <taxon>Rhabditida</taxon>
        <taxon>Spirurina</taxon>
        <taxon>Spiruromorpha</taxon>
        <taxon>Spiruroidea</taxon>
        <taxon>Gongylonematidae</taxon>
        <taxon>Gongylonema</taxon>
    </lineage>
</organism>
<dbReference type="OrthoDB" id="690928at2759"/>
<dbReference type="AlphaFoldDB" id="A0A3P7N2R5"/>
<evidence type="ECO:0000256" key="3">
    <source>
        <dbReference type="ARBA" id="ARBA00022989"/>
    </source>
</evidence>